<evidence type="ECO:0000313" key="1">
    <source>
        <dbReference type="EMBL" id="MFC0076512.1"/>
    </source>
</evidence>
<dbReference type="InterPro" id="IPR029058">
    <property type="entry name" value="AB_hydrolase_fold"/>
</dbReference>
<dbReference type="Gene3D" id="3.40.50.1820">
    <property type="entry name" value="alpha/beta hydrolase"/>
    <property type="match status" value="1"/>
</dbReference>
<evidence type="ECO:0000313" key="2">
    <source>
        <dbReference type="Proteomes" id="UP001589734"/>
    </source>
</evidence>
<dbReference type="SUPFAM" id="SSF53474">
    <property type="entry name" value="alpha/beta-Hydrolases"/>
    <property type="match status" value="1"/>
</dbReference>
<sequence length="175" mass="19615">MINYLIVPGLGNSGPEHWQTYFQNSGDNFHRVEQQEWDEPTCENWITAIDEKVLQFDFSTIVLIGHSLGCSTIAHWASKYKRKIKGAMLVAPSDLEAPQYTFPAIGFAPIPLDKISFPTIVVASSDDIWVSLDRAQFFAESWGSEFINIGNAGHINVQSGHTNWDEGMEILKTIV</sequence>
<dbReference type="GO" id="GO:0016787">
    <property type="term" value="F:hydrolase activity"/>
    <property type="evidence" value="ECO:0007669"/>
    <property type="project" value="UniProtKB-KW"/>
</dbReference>
<proteinExistence type="predicted"/>
<keyword evidence="2" id="KW-1185">Reference proteome</keyword>
<keyword evidence="1" id="KW-0378">Hydrolase</keyword>
<dbReference type="EMBL" id="JBHLYW010000007">
    <property type="protein sequence ID" value="MFC0076512.1"/>
    <property type="molecule type" value="Genomic_DNA"/>
</dbReference>
<comment type="caution">
    <text evidence="1">The sequence shown here is derived from an EMBL/GenBank/DDBJ whole genome shotgun (WGS) entry which is preliminary data.</text>
</comment>
<dbReference type="Pfam" id="PF06821">
    <property type="entry name" value="Ser_hydrolase"/>
    <property type="match status" value="1"/>
</dbReference>
<dbReference type="InterPro" id="IPR010662">
    <property type="entry name" value="RBBP9/YdeN"/>
</dbReference>
<name>A0ABV6BR44_9FLAO</name>
<gene>
    <name evidence="1" type="ORF">ACFFLS_05640</name>
</gene>
<dbReference type="Proteomes" id="UP001589734">
    <property type="component" value="Unassembled WGS sequence"/>
</dbReference>
<protein>
    <submittedName>
        <fullName evidence="1">RBBP9/YdeN family alpha/beta hydrolase</fullName>
    </submittedName>
</protein>
<reference evidence="1 2" key="1">
    <citation type="submission" date="2024-09" db="EMBL/GenBank/DDBJ databases">
        <authorList>
            <person name="Sun Q."/>
            <person name="Mori K."/>
        </authorList>
    </citation>
    <scope>NUCLEOTIDE SEQUENCE [LARGE SCALE GENOMIC DNA]</scope>
    <source>
        <strain evidence="1 2">CGMCC 1.12926</strain>
    </source>
</reference>
<dbReference type="RefSeq" id="WP_379689228.1">
    <property type="nucleotide sequence ID" value="NZ_JBHLYW010000007.1"/>
</dbReference>
<organism evidence="1 2">
    <name type="scientific">Flavobacterium procerum</name>
    <dbReference type="NCBI Taxonomy" id="1455569"/>
    <lineage>
        <taxon>Bacteria</taxon>
        <taxon>Pseudomonadati</taxon>
        <taxon>Bacteroidota</taxon>
        <taxon>Flavobacteriia</taxon>
        <taxon>Flavobacteriales</taxon>
        <taxon>Flavobacteriaceae</taxon>
        <taxon>Flavobacterium</taxon>
    </lineage>
</organism>
<accession>A0ABV6BR44</accession>